<dbReference type="EMBL" id="KZ819675">
    <property type="protein sequence ID" value="PWN25667.1"/>
    <property type="molecule type" value="Genomic_DNA"/>
</dbReference>
<gene>
    <name evidence="3" type="ORF">BDZ90DRAFT_223281</name>
</gene>
<keyword evidence="2" id="KW-0812">Transmembrane</keyword>
<feature type="transmembrane region" description="Helical" evidence="2">
    <location>
        <begin position="251"/>
        <end position="275"/>
    </location>
</feature>
<dbReference type="RefSeq" id="XP_025360279.1">
    <property type="nucleotide sequence ID" value="XM_025504570.1"/>
</dbReference>
<feature type="transmembrane region" description="Helical" evidence="2">
    <location>
        <begin position="501"/>
        <end position="520"/>
    </location>
</feature>
<dbReference type="PANTHER" id="PTHR36840">
    <property type="entry name" value="BLL5714 PROTEIN"/>
    <property type="match status" value="1"/>
</dbReference>
<evidence type="ECO:0000256" key="1">
    <source>
        <dbReference type="SAM" id="MobiDB-lite"/>
    </source>
</evidence>
<feature type="transmembrane region" description="Helical" evidence="2">
    <location>
        <begin position="171"/>
        <end position="189"/>
    </location>
</feature>
<name>A0A316UK92_9BASI</name>
<dbReference type="AlphaFoldDB" id="A0A316UK92"/>
<dbReference type="PANTHER" id="PTHR36840:SF1">
    <property type="entry name" value="BLL5714 PROTEIN"/>
    <property type="match status" value="1"/>
</dbReference>
<dbReference type="InterPro" id="IPR010640">
    <property type="entry name" value="Low_temperature_requirement_A"/>
</dbReference>
<evidence type="ECO:0008006" key="5">
    <source>
        <dbReference type="Google" id="ProtNLM"/>
    </source>
</evidence>
<organism evidence="3 4">
    <name type="scientific">Jaminaea rosea</name>
    <dbReference type="NCBI Taxonomy" id="1569628"/>
    <lineage>
        <taxon>Eukaryota</taxon>
        <taxon>Fungi</taxon>
        <taxon>Dikarya</taxon>
        <taxon>Basidiomycota</taxon>
        <taxon>Ustilaginomycotina</taxon>
        <taxon>Exobasidiomycetes</taxon>
        <taxon>Microstromatales</taxon>
        <taxon>Microstromatales incertae sedis</taxon>
        <taxon>Jaminaea</taxon>
    </lineage>
</organism>
<dbReference type="STRING" id="1569628.A0A316UK92"/>
<keyword evidence="2" id="KW-1133">Transmembrane helix</keyword>
<feature type="transmembrane region" description="Helical" evidence="2">
    <location>
        <begin position="368"/>
        <end position="385"/>
    </location>
</feature>
<feature type="transmembrane region" description="Helical" evidence="2">
    <location>
        <begin position="314"/>
        <end position="333"/>
    </location>
</feature>
<protein>
    <recommendedName>
        <fullName evidence="5">Low temperature requirement A</fullName>
    </recommendedName>
</protein>
<feature type="region of interest" description="Disordered" evidence="1">
    <location>
        <begin position="1"/>
        <end position="46"/>
    </location>
</feature>
<feature type="transmembrane region" description="Helical" evidence="2">
    <location>
        <begin position="287"/>
        <end position="308"/>
    </location>
</feature>
<dbReference type="OrthoDB" id="191995at2759"/>
<dbReference type="GeneID" id="37026393"/>
<evidence type="ECO:0000256" key="2">
    <source>
        <dbReference type="SAM" id="Phobius"/>
    </source>
</evidence>
<feature type="transmembrane region" description="Helical" evidence="2">
    <location>
        <begin position="470"/>
        <end position="489"/>
    </location>
</feature>
<keyword evidence="2" id="KW-0472">Membrane</keyword>
<evidence type="ECO:0000313" key="3">
    <source>
        <dbReference type="EMBL" id="PWN25667.1"/>
    </source>
</evidence>
<evidence type="ECO:0000313" key="4">
    <source>
        <dbReference type="Proteomes" id="UP000245884"/>
    </source>
</evidence>
<keyword evidence="4" id="KW-1185">Reference proteome</keyword>
<accession>A0A316UK92</accession>
<dbReference type="Pfam" id="PF06772">
    <property type="entry name" value="LtrA"/>
    <property type="match status" value="2"/>
</dbReference>
<dbReference type="Proteomes" id="UP000245884">
    <property type="component" value="Unassembled WGS sequence"/>
</dbReference>
<sequence>MTAEPEEVVRPSPAPLQPTSSSSASSAQAYNHPQHHSQQQQVRDESEIFQLAHGRRKKPGSQDGAPAVSFIEVYDEQQPIRLSHLFRRPVIRQFLSDGRIYREKFERESSRFELFFDLCFVGIIHQLADGLGEAESGRALQLLKFALIYYPAYSVALDVRSYINTSGLDDVWCRLYLLLQMLLLIGYTANATAVEIISEHKGIVPEGMALLTLAESSSESSPHLAHGAGDESLPLLAVPLGKTGLWFAEGYLSAIIAAGVFNLASKLLKVLLLFVYGIALPRFRRSLWLSIVPTVCLAAIYLPIPAIPVADPAMLLWLLVAGIVCDILFRFGISYTMQFWHGRAKRHGHSGDTFIPVTSVEHSMERSLLFTLLVIGESILNATFKAEPDSLGLSQEYGRSVLAVIVGFTLIWLYFDADGSRCFVHALRRNPFTAISFNLAHFVLTGSLILMSSALPGLIHEVHSKEGVRWFFGGSMATSLGVIAILGLLHKNLDKAGSAKWPYHARIALRFVVSAGFAVIPLNEEMPNTHFLTAYAVLLVGLVASETFGKLGAVGRRYDPLKAEKYYARQKEETHKRRRSRSASLDRRSSWHYYADLGGDERGDEDVGIEGEIGQMEIKDHNDAAQRWALLAL</sequence>
<reference evidence="3 4" key="1">
    <citation type="journal article" date="2018" name="Mol. Biol. Evol.">
        <title>Broad Genomic Sampling Reveals a Smut Pathogenic Ancestry of the Fungal Clade Ustilaginomycotina.</title>
        <authorList>
            <person name="Kijpornyongpan T."/>
            <person name="Mondo S.J."/>
            <person name="Barry K."/>
            <person name="Sandor L."/>
            <person name="Lee J."/>
            <person name="Lipzen A."/>
            <person name="Pangilinan J."/>
            <person name="LaButti K."/>
            <person name="Hainaut M."/>
            <person name="Henrissat B."/>
            <person name="Grigoriev I.V."/>
            <person name="Spatafora J.W."/>
            <person name="Aime M.C."/>
        </authorList>
    </citation>
    <scope>NUCLEOTIDE SEQUENCE [LARGE SCALE GENOMIC DNA]</scope>
    <source>
        <strain evidence="3 4">MCA 5214</strain>
    </source>
</reference>
<proteinExistence type="predicted"/>
<feature type="transmembrane region" description="Helical" evidence="2">
    <location>
        <begin position="397"/>
        <end position="415"/>
    </location>
</feature>
<feature type="transmembrane region" description="Helical" evidence="2">
    <location>
        <begin position="435"/>
        <end position="458"/>
    </location>
</feature>
<feature type="compositionally biased region" description="Low complexity" evidence="1">
    <location>
        <begin position="17"/>
        <end position="29"/>
    </location>
</feature>
<feature type="transmembrane region" description="Helical" evidence="2">
    <location>
        <begin position="532"/>
        <end position="553"/>
    </location>
</feature>